<dbReference type="PANTHER" id="PTHR33308">
    <property type="entry name" value="PEPTIDOGLYCAN HYDROLASE FLGJ"/>
    <property type="match status" value="1"/>
</dbReference>
<evidence type="ECO:0000256" key="8">
    <source>
        <dbReference type="ARBA" id="ARBA00022801"/>
    </source>
</evidence>
<comment type="similarity">
    <text evidence="4">In the C-terminal section; belongs to the glycosyl hydrolase 73 family.</text>
</comment>
<name>A0A244CSJ1_PSEDV</name>
<dbReference type="SMART" id="SM00047">
    <property type="entry name" value="LYZ2"/>
    <property type="match status" value="1"/>
</dbReference>
<dbReference type="Pfam" id="PF10135">
    <property type="entry name" value="Rod-binding"/>
    <property type="match status" value="1"/>
</dbReference>
<dbReference type="InterPro" id="IPR051056">
    <property type="entry name" value="Glycosyl_Hydrolase_73"/>
</dbReference>
<evidence type="ECO:0000256" key="5">
    <source>
        <dbReference type="ARBA" id="ARBA00013433"/>
    </source>
</evidence>
<dbReference type="InterPro" id="IPR013377">
    <property type="entry name" value="FlgJ"/>
</dbReference>
<dbReference type="RefSeq" id="WP_086743893.1">
    <property type="nucleotide sequence ID" value="NZ_MWPV01000002.1"/>
</dbReference>
<evidence type="ECO:0000256" key="6">
    <source>
        <dbReference type="ARBA" id="ARBA00022764"/>
    </source>
</evidence>
<dbReference type="GO" id="GO:0071973">
    <property type="term" value="P:bacterial-type flagellum-dependent cell motility"/>
    <property type="evidence" value="ECO:0007669"/>
    <property type="project" value="TreeGrafter"/>
</dbReference>
<dbReference type="Gene3D" id="2.10.70.40">
    <property type="entry name" value="peptidoglycan hydrolase"/>
    <property type="match status" value="1"/>
</dbReference>
<keyword evidence="14" id="KW-1185">Reference proteome</keyword>
<dbReference type="Gene3D" id="1.10.530.10">
    <property type="match status" value="1"/>
</dbReference>
<keyword evidence="9" id="KW-0326">Glycosidase</keyword>
<evidence type="ECO:0000313" key="14">
    <source>
        <dbReference type="Proteomes" id="UP000194841"/>
    </source>
</evidence>
<dbReference type="Pfam" id="PF01832">
    <property type="entry name" value="Glucosaminidase"/>
    <property type="match status" value="1"/>
</dbReference>
<evidence type="ECO:0000256" key="10">
    <source>
        <dbReference type="ARBA" id="ARBA00023316"/>
    </source>
</evidence>
<dbReference type="EMBL" id="MWPV01000002">
    <property type="protein sequence ID" value="OUL58590.1"/>
    <property type="molecule type" value="Genomic_DNA"/>
</dbReference>
<dbReference type="InterPro" id="IPR019301">
    <property type="entry name" value="Flagellar_prot_FlgJ_N"/>
</dbReference>
<keyword evidence="13" id="KW-0969">Cilium</keyword>
<sequence length="344" mass="38043">MNELNQQMPSNYFDLNSLNDLRRDAKNGQGNEKEALRKAAQHFESIFMNMLLQSMRKANEAFESDSPFNSQSTKFYQDMHDQQLTMELSSNGSLGLADLIVQQLSPDYSTYRPASVLRGNGDLGTHSQNMSDMSAPLSKKTLPSWVDEQFSVANIQAQSASNNTASQIKPEPITRFDSPESFIQKLWQKAKVAGEKLNLNPAAMIAQAALETGWGKHVITAPNGQSSNNLFNIKAGGNWQGDSVKKVTLEFEDGVAVKKNAAFRAYGSIEESFDDFVNFLSSGSRYQEALKSTGNMEQFLHKLQQAGYATDPNYAKKIIGILNSEGLQQGISRMLSNDVANITE</sequence>
<dbReference type="GO" id="GO:0016798">
    <property type="term" value="F:hydrolase activity, acting on glycosyl bonds"/>
    <property type="evidence" value="ECO:0007669"/>
    <property type="project" value="UniProtKB-KW"/>
</dbReference>
<dbReference type="NCBIfam" id="TIGR02541">
    <property type="entry name" value="flagell_FlgJ"/>
    <property type="match status" value="1"/>
</dbReference>
<accession>A0A244CSJ1</accession>
<comment type="caution">
    <text evidence="13">The sequence shown here is derived from an EMBL/GenBank/DDBJ whole genome shotgun (WGS) entry which is preliminary data.</text>
</comment>
<dbReference type="AlphaFoldDB" id="A0A244CSJ1"/>
<evidence type="ECO:0000256" key="11">
    <source>
        <dbReference type="ARBA" id="ARBA00030835"/>
    </source>
</evidence>
<keyword evidence="13" id="KW-0282">Flagellum</keyword>
<evidence type="ECO:0000259" key="12">
    <source>
        <dbReference type="SMART" id="SM00047"/>
    </source>
</evidence>
<comment type="similarity">
    <text evidence="3">In the N-terminal section; belongs to the FlgJ family.</text>
</comment>
<organism evidence="13 14">
    <name type="scientific">Pseudoalteromonas ulvae</name>
    <dbReference type="NCBI Taxonomy" id="107327"/>
    <lineage>
        <taxon>Bacteria</taxon>
        <taxon>Pseudomonadati</taxon>
        <taxon>Pseudomonadota</taxon>
        <taxon>Gammaproteobacteria</taxon>
        <taxon>Alteromonadales</taxon>
        <taxon>Pseudoalteromonadaceae</taxon>
        <taxon>Pseudoalteromonas</taxon>
    </lineage>
</organism>
<feature type="domain" description="Mannosyl-glycoprotein endo-beta-N-acetylglucosamidase-like" evidence="12">
    <location>
        <begin position="167"/>
        <end position="331"/>
    </location>
</feature>
<comment type="subcellular location">
    <subcellularLocation>
        <location evidence="2">Periplasm</location>
    </subcellularLocation>
</comment>
<evidence type="ECO:0000256" key="3">
    <source>
        <dbReference type="ARBA" id="ARBA00006880"/>
    </source>
</evidence>
<dbReference type="GO" id="GO:0042597">
    <property type="term" value="C:periplasmic space"/>
    <property type="evidence" value="ECO:0007669"/>
    <property type="project" value="UniProtKB-SubCell"/>
</dbReference>
<evidence type="ECO:0000256" key="9">
    <source>
        <dbReference type="ARBA" id="ARBA00023295"/>
    </source>
</evidence>
<keyword evidence="13" id="KW-0966">Cell projection</keyword>
<evidence type="ECO:0000256" key="2">
    <source>
        <dbReference type="ARBA" id="ARBA00004418"/>
    </source>
</evidence>
<keyword evidence="8" id="KW-0378">Hydrolase</keyword>
<keyword evidence="7" id="KW-1005">Bacterial flagellum biogenesis</keyword>
<evidence type="ECO:0000256" key="1">
    <source>
        <dbReference type="ARBA" id="ARBA00002954"/>
    </source>
</evidence>
<dbReference type="GO" id="GO:0004040">
    <property type="term" value="F:amidase activity"/>
    <property type="evidence" value="ECO:0007669"/>
    <property type="project" value="InterPro"/>
</dbReference>
<keyword evidence="6" id="KW-0574">Periplasm</keyword>
<dbReference type="PANTHER" id="PTHR33308:SF9">
    <property type="entry name" value="PEPTIDOGLYCAN HYDROLASE FLGJ"/>
    <property type="match status" value="1"/>
</dbReference>
<dbReference type="GO" id="GO:0044780">
    <property type="term" value="P:bacterial-type flagellum assembly"/>
    <property type="evidence" value="ECO:0007669"/>
    <property type="project" value="InterPro"/>
</dbReference>
<keyword evidence="10" id="KW-0961">Cell wall biogenesis/degradation</keyword>
<reference evidence="13 14" key="1">
    <citation type="submission" date="2017-02" db="EMBL/GenBank/DDBJ databases">
        <title>Pseudoalteromonas ulvae TC14 Genome.</title>
        <authorList>
            <person name="Molmeret M."/>
        </authorList>
    </citation>
    <scope>NUCLEOTIDE SEQUENCE [LARGE SCALE GENOMIC DNA]</scope>
    <source>
        <strain evidence="13">TC14</strain>
    </source>
</reference>
<evidence type="ECO:0000256" key="7">
    <source>
        <dbReference type="ARBA" id="ARBA00022795"/>
    </source>
</evidence>
<proteinExistence type="inferred from homology"/>
<dbReference type="Proteomes" id="UP000194841">
    <property type="component" value="Unassembled WGS sequence"/>
</dbReference>
<evidence type="ECO:0000256" key="4">
    <source>
        <dbReference type="ARBA" id="ARBA00007974"/>
    </source>
</evidence>
<gene>
    <name evidence="13" type="ORF">B1199_09730</name>
</gene>
<dbReference type="OrthoDB" id="289937at2"/>
<comment type="function">
    <text evidence="1">Flagellum-specific muramidase which hydrolyzes the peptidoglycan layer to assemble the rod structure in the periplasmic space.</text>
</comment>
<dbReference type="InterPro" id="IPR002901">
    <property type="entry name" value="MGlyc_endo_b_GlcNAc-like_dom"/>
</dbReference>
<evidence type="ECO:0000313" key="13">
    <source>
        <dbReference type="EMBL" id="OUL58590.1"/>
    </source>
</evidence>
<dbReference type="GO" id="GO:0071555">
    <property type="term" value="P:cell wall organization"/>
    <property type="evidence" value="ECO:0007669"/>
    <property type="project" value="UniProtKB-KW"/>
</dbReference>
<protein>
    <recommendedName>
        <fullName evidence="5">Peptidoglycan hydrolase FlgJ</fullName>
    </recommendedName>
    <alternativeName>
        <fullName evidence="11">Muramidase FlgJ</fullName>
    </alternativeName>
</protein>